<dbReference type="RefSeq" id="WP_245224247.1">
    <property type="nucleotide sequence ID" value="NZ_JAGGJU010000012.1"/>
</dbReference>
<dbReference type="EMBL" id="JAGGJU010000012">
    <property type="protein sequence ID" value="MBP1852706.1"/>
    <property type="molecule type" value="Genomic_DNA"/>
</dbReference>
<reference evidence="1 2" key="1">
    <citation type="submission" date="2021-03" db="EMBL/GenBank/DDBJ databases">
        <title>Genomic Encyclopedia of Type Strains, Phase IV (KMG-IV): sequencing the most valuable type-strain genomes for metagenomic binning, comparative biology and taxonomic classification.</title>
        <authorList>
            <person name="Goeker M."/>
        </authorList>
    </citation>
    <scope>NUCLEOTIDE SEQUENCE [LARGE SCALE GENOMIC DNA]</scope>
    <source>
        <strain evidence="1 2">DSM 21600</strain>
    </source>
</reference>
<gene>
    <name evidence="1" type="ORF">J2Z17_004164</name>
</gene>
<dbReference type="Proteomes" id="UP000759443">
    <property type="component" value="Unassembled WGS sequence"/>
</dbReference>
<evidence type="ECO:0000313" key="2">
    <source>
        <dbReference type="Proteomes" id="UP000759443"/>
    </source>
</evidence>
<proteinExistence type="predicted"/>
<name>A0ABS4E429_9HYPH</name>
<evidence type="ECO:0000313" key="1">
    <source>
        <dbReference type="EMBL" id="MBP1852706.1"/>
    </source>
</evidence>
<organism evidence="1 2">
    <name type="scientific">Rhizobium halophytocola</name>
    <dbReference type="NCBI Taxonomy" id="735519"/>
    <lineage>
        <taxon>Bacteria</taxon>
        <taxon>Pseudomonadati</taxon>
        <taxon>Pseudomonadota</taxon>
        <taxon>Alphaproteobacteria</taxon>
        <taxon>Hyphomicrobiales</taxon>
        <taxon>Rhizobiaceae</taxon>
        <taxon>Rhizobium/Agrobacterium group</taxon>
        <taxon>Rhizobium</taxon>
    </lineage>
</organism>
<evidence type="ECO:0008006" key="3">
    <source>
        <dbReference type="Google" id="ProtNLM"/>
    </source>
</evidence>
<sequence>MSRKPIAIPMPVASSAWPDVTDHAVLRYLERRHGLDVASIREQIARACIDGVRYGATGVTHDGVKFVLQQERVVSCLPTNWHSRDLRTPKPEGDG</sequence>
<protein>
    <recommendedName>
        <fullName evidence="3">DUF4258 domain-containing protein</fullName>
    </recommendedName>
</protein>
<comment type="caution">
    <text evidence="1">The sequence shown here is derived from an EMBL/GenBank/DDBJ whole genome shotgun (WGS) entry which is preliminary data.</text>
</comment>
<keyword evidence="2" id="KW-1185">Reference proteome</keyword>
<accession>A0ABS4E429</accession>